<dbReference type="InterPro" id="IPR019757">
    <property type="entry name" value="Pept_S26A_signal_pept_1_Lys-AS"/>
</dbReference>
<evidence type="ECO:0000256" key="4">
    <source>
        <dbReference type="ARBA" id="ARBA00013208"/>
    </source>
</evidence>
<comment type="subcellular location">
    <subcellularLocation>
        <location evidence="2">Cell membrane</location>
        <topology evidence="2">Single-pass type II membrane protein</topology>
    </subcellularLocation>
    <subcellularLocation>
        <location evidence="9">Membrane</location>
        <topology evidence="9">Single-pass type II membrane protein</topology>
    </subcellularLocation>
</comment>
<evidence type="ECO:0000256" key="6">
    <source>
        <dbReference type="ARBA" id="ARBA00022801"/>
    </source>
</evidence>
<name>A0A6A0BDP5_9LACT</name>
<dbReference type="PANTHER" id="PTHR43390:SF1">
    <property type="entry name" value="CHLOROPLAST PROCESSING PEPTIDASE"/>
    <property type="match status" value="1"/>
</dbReference>
<dbReference type="Proteomes" id="UP000480303">
    <property type="component" value="Unassembled WGS sequence"/>
</dbReference>
<evidence type="ECO:0000313" key="11">
    <source>
        <dbReference type="EMBL" id="GFH42813.1"/>
    </source>
</evidence>
<dbReference type="GO" id="GO:0006465">
    <property type="term" value="P:signal peptide processing"/>
    <property type="evidence" value="ECO:0007669"/>
    <property type="project" value="InterPro"/>
</dbReference>
<reference evidence="11 12" key="1">
    <citation type="submission" date="2020-02" db="EMBL/GenBank/DDBJ databases">
        <title>Draft genome sequence of Lactococcus sp. Hs30E4-3.</title>
        <authorList>
            <person name="Noda S."/>
            <person name="Yuki M."/>
            <person name="Ohkuma M."/>
        </authorList>
    </citation>
    <scope>NUCLEOTIDE SEQUENCE [LARGE SCALE GENOMIC DNA]</scope>
    <source>
        <strain evidence="11 12">Hs30E4-3</strain>
    </source>
</reference>
<dbReference type="EC" id="3.4.21.89" evidence="4 8"/>
<evidence type="ECO:0000259" key="10">
    <source>
        <dbReference type="Pfam" id="PF10502"/>
    </source>
</evidence>
<sequence>MKLLKEWGPFIGFLITILLLQNCFTTNVRVSGHSMDPTLADRQKIIAVKKSTINRFDIVTAKEIDPKNGEVKSIIKRVIGLPGDTVTFDNDVLTINGETYDETYLDDYKAKFKNDKLQAIYAFDKSYQKRAIYSPSFTFDRTGQVQFTIEVPKDEYLLLGDNRVISADSREVGTFKRADITGEAKFRYFPFNKIGFLD</sequence>
<dbReference type="RefSeq" id="WP_172209153.1">
    <property type="nucleotide sequence ID" value="NZ_BLLI01000040.1"/>
</dbReference>
<feature type="active site" evidence="7">
    <location>
        <position position="34"/>
    </location>
</feature>
<keyword evidence="12" id="KW-1185">Reference proteome</keyword>
<evidence type="ECO:0000313" key="12">
    <source>
        <dbReference type="Proteomes" id="UP000480303"/>
    </source>
</evidence>
<protein>
    <recommendedName>
        <fullName evidence="4 8">Signal peptidase I</fullName>
        <ecNumber evidence="4 8">3.4.21.89</ecNumber>
    </recommendedName>
</protein>
<dbReference type="PROSITE" id="PS00760">
    <property type="entry name" value="SPASE_I_2"/>
    <property type="match status" value="1"/>
</dbReference>
<feature type="domain" description="Peptidase S26" evidence="10">
    <location>
        <begin position="5"/>
        <end position="189"/>
    </location>
</feature>
<evidence type="ECO:0000256" key="7">
    <source>
        <dbReference type="PIRSR" id="PIRSR600223-1"/>
    </source>
</evidence>
<organism evidence="11 12">
    <name type="scientific">Pseudolactococcus hodotermopsidis</name>
    <dbReference type="NCBI Taxonomy" id="2709157"/>
    <lineage>
        <taxon>Bacteria</taxon>
        <taxon>Bacillati</taxon>
        <taxon>Bacillota</taxon>
        <taxon>Bacilli</taxon>
        <taxon>Lactobacillales</taxon>
        <taxon>Streptococcaceae</taxon>
        <taxon>Pseudolactococcus</taxon>
    </lineage>
</organism>
<accession>A0A6A0BDP5</accession>
<dbReference type="GO" id="GO:0009003">
    <property type="term" value="F:signal peptidase activity"/>
    <property type="evidence" value="ECO:0007669"/>
    <property type="project" value="UniProtKB-EC"/>
</dbReference>
<dbReference type="InterPro" id="IPR000223">
    <property type="entry name" value="Pept_S26A_signal_pept_1"/>
</dbReference>
<evidence type="ECO:0000256" key="5">
    <source>
        <dbReference type="ARBA" id="ARBA00022670"/>
    </source>
</evidence>
<dbReference type="InterPro" id="IPR019533">
    <property type="entry name" value="Peptidase_S26"/>
</dbReference>
<dbReference type="GO" id="GO:0005886">
    <property type="term" value="C:plasma membrane"/>
    <property type="evidence" value="ECO:0007669"/>
    <property type="project" value="UniProtKB-SubCell"/>
</dbReference>
<comment type="caution">
    <text evidence="11">The sequence shown here is derived from an EMBL/GenBank/DDBJ whole genome shotgun (WGS) entry which is preliminary data.</text>
</comment>
<comment type="similarity">
    <text evidence="3 9">Belongs to the peptidase S26 family.</text>
</comment>
<evidence type="ECO:0000256" key="3">
    <source>
        <dbReference type="ARBA" id="ARBA00009370"/>
    </source>
</evidence>
<dbReference type="AlphaFoldDB" id="A0A6A0BDP5"/>
<feature type="active site" evidence="7">
    <location>
        <position position="76"/>
    </location>
</feature>
<dbReference type="InterPro" id="IPR019756">
    <property type="entry name" value="Pept_S26A_signal_pept_1_Ser-AS"/>
</dbReference>
<dbReference type="PROSITE" id="PS00501">
    <property type="entry name" value="SPASE_I_1"/>
    <property type="match status" value="1"/>
</dbReference>
<dbReference type="Gene3D" id="2.10.109.10">
    <property type="entry name" value="Umud Fragment, subunit A"/>
    <property type="match status" value="1"/>
</dbReference>
<dbReference type="NCBIfam" id="TIGR02227">
    <property type="entry name" value="sigpep_I_bact"/>
    <property type="match status" value="1"/>
</dbReference>
<dbReference type="GO" id="GO:0004252">
    <property type="term" value="F:serine-type endopeptidase activity"/>
    <property type="evidence" value="ECO:0007669"/>
    <property type="project" value="InterPro"/>
</dbReference>
<dbReference type="PANTHER" id="PTHR43390">
    <property type="entry name" value="SIGNAL PEPTIDASE I"/>
    <property type="match status" value="1"/>
</dbReference>
<dbReference type="EMBL" id="BLLI01000040">
    <property type="protein sequence ID" value="GFH42813.1"/>
    <property type="molecule type" value="Genomic_DNA"/>
</dbReference>
<evidence type="ECO:0000256" key="9">
    <source>
        <dbReference type="RuleBase" id="RU362042"/>
    </source>
</evidence>
<keyword evidence="6 8" id="KW-0378">Hydrolase</keyword>
<proteinExistence type="inferred from homology"/>
<comment type="catalytic activity">
    <reaction evidence="1 8">
        <text>Cleavage of hydrophobic, N-terminal signal or leader sequences from secreted and periplasmic proteins.</text>
        <dbReference type="EC" id="3.4.21.89"/>
    </reaction>
</comment>
<dbReference type="CDD" id="cd06530">
    <property type="entry name" value="S26_SPase_I"/>
    <property type="match status" value="1"/>
</dbReference>
<dbReference type="PRINTS" id="PR00727">
    <property type="entry name" value="LEADERPTASE"/>
</dbReference>
<dbReference type="SUPFAM" id="SSF51306">
    <property type="entry name" value="LexA/Signal peptidase"/>
    <property type="match status" value="1"/>
</dbReference>
<evidence type="ECO:0000256" key="2">
    <source>
        <dbReference type="ARBA" id="ARBA00004401"/>
    </source>
</evidence>
<dbReference type="Pfam" id="PF10502">
    <property type="entry name" value="Peptidase_S26"/>
    <property type="match status" value="1"/>
</dbReference>
<dbReference type="InterPro" id="IPR036286">
    <property type="entry name" value="LexA/Signal_pep-like_sf"/>
</dbReference>
<evidence type="ECO:0000256" key="1">
    <source>
        <dbReference type="ARBA" id="ARBA00000677"/>
    </source>
</evidence>
<keyword evidence="5 8" id="KW-0645">Protease</keyword>
<evidence type="ECO:0000256" key="8">
    <source>
        <dbReference type="RuleBase" id="RU003993"/>
    </source>
</evidence>
<gene>
    <name evidence="11" type="primary">sipL</name>
    <name evidence="11" type="ORF">Hs30E_13640</name>
</gene>